<gene>
    <name evidence="2" type="ORF">A3D81_01800</name>
</gene>
<dbReference type="STRING" id="1797715.A3D81_01800"/>
<dbReference type="InterPro" id="IPR029058">
    <property type="entry name" value="AB_hydrolase_fold"/>
</dbReference>
<organism evidence="2 3">
    <name type="scientific">Candidatus Curtissbacteria bacterium RIFCSPHIGHO2_02_FULL_40_17</name>
    <dbReference type="NCBI Taxonomy" id="1797715"/>
    <lineage>
        <taxon>Bacteria</taxon>
        <taxon>Candidatus Curtissiibacteriota</taxon>
    </lineage>
</organism>
<feature type="region of interest" description="Disordered" evidence="1">
    <location>
        <begin position="1"/>
        <end position="28"/>
    </location>
</feature>
<dbReference type="SUPFAM" id="SSF53474">
    <property type="entry name" value="alpha/beta-Hydrolases"/>
    <property type="match status" value="1"/>
</dbReference>
<dbReference type="EMBL" id="MFBE01000030">
    <property type="protein sequence ID" value="OGD90852.1"/>
    <property type="molecule type" value="Genomic_DNA"/>
</dbReference>
<evidence type="ECO:0000256" key="1">
    <source>
        <dbReference type="SAM" id="MobiDB-lite"/>
    </source>
</evidence>
<feature type="compositionally biased region" description="Polar residues" evidence="1">
    <location>
        <begin position="16"/>
        <end position="28"/>
    </location>
</feature>
<sequence>MPVEALSGAHFAINGHSPQQEQKRPTQISDVPQSFTDFLSLLASQIPEAWTDPASAALDGALAINERLRLRLSPLWKNPDVCKGNGSGVVVLPGFFGSEASSKLVVDNLNAINYKTDVVPLRYFLHVEPTEKMPDGVIAHLKRRKEETGGKVHLIAHSKGVHVALITAITKPEEFSHCVDQLFLVAGAVPNRVNTVVGVTYVGTQMVFWGNDFRLGSLVRSREEMRCLDSIRLTTIKVRRDPIMDGYYVGSKEEVFEVGGSHTAAVENNLVFIAQRLARSVPVKQSEMGRLLEFPVTVAA</sequence>
<dbReference type="Gene3D" id="3.40.50.1820">
    <property type="entry name" value="alpha/beta hydrolase"/>
    <property type="match status" value="1"/>
</dbReference>
<comment type="caution">
    <text evidence="2">The sequence shown here is derived from an EMBL/GenBank/DDBJ whole genome shotgun (WGS) entry which is preliminary data.</text>
</comment>
<dbReference type="Proteomes" id="UP000178492">
    <property type="component" value="Unassembled WGS sequence"/>
</dbReference>
<name>A0A1F5GG52_9BACT</name>
<evidence type="ECO:0000313" key="2">
    <source>
        <dbReference type="EMBL" id="OGD90852.1"/>
    </source>
</evidence>
<reference evidence="2 3" key="1">
    <citation type="journal article" date="2016" name="Nat. Commun.">
        <title>Thousands of microbial genomes shed light on interconnected biogeochemical processes in an aquifer system.</title>
        <authorList>
            <person name="Anantharaman K."/>
            <person name="Brown C.T."/>
            <person name="Hug L.A."/>
            <person name="Sharon I."/>
            <person name="Castelle C.J."/>
            <person name="Probst A.J."/>
            <person name="Thomas B.C."/>
            <person name="Singh A."/>
            <person name="Wilkins M.J."/>
            <person name="Karaoz U."/>
            <person name="Brodie E.L."/>
            <person name="Williams K.H."/>
            <person name="Hubbard S.S."/>
            <person name="Banfield J.F."/>
        </authorList>
    </citation>
    <scope>NUCLEOTIDE SEQUENCE [LARGE SCALE GENOMIC DNA]</scope>
</reference>
<proteinExistence type="predicted"/>
<evidence type="ECO:0000313" key="3">
    <source>
        <dbReference type="Proteomes" id="UP000178492"/>
    </source>
</evidence>
<dbReference type="AlphaFoldDB" id="A0A1F5GG52"/>
<protein>
    <submittedName>
        <fullName evidence="2">Uncharacterized protein</fullName>
    </submittedName>
</protein>
<accession>A0A1F5GG52</accession>